<dbReference type="Pfam" id="PF00400">
    <property type="entry name" value="WD40"/>
    <property type="match status" value="3"/>
</dbReference>
<evidence type="ECO:0000256" key="1">
    <source>
        <dbReference type="ARBA" id="ARBA00022574"/>
    </source>
</evidence>
<proteinExistence type="predicted"/>
<evidence type="ECO:0000313" key="5">
    <source>
        <dbReference type="EMBL" id="PLW38730.1"/>
    </source>
</evidence>
<sequence length="318" mass="33577">MVAACSTARGLRISQQLLALTAHQPSRPRGRGNNNNNEASPVDAGVTSVCVLPDGSLLAAGLLDTVVWLWDTLNGLLLNKLKGHKDLVYSVAFSTDGKFLVSGCIDKSLKLWDLSTLNWDGNPPFINTSLLAAAKNNKNHLLSQQSQQQQNANTTSSTSGAGGANTAASVSLASTIVEHGETITGDCNFIPSQPLTASTTTLTGHKHYVLSVAVSPDGAWIGSKIRGVQFWDPKITMAQLMLQGHKNLGKCSTGVSPQTLPPAAPPFLLLGLALGEQVDLLGKQVDLLGEQVNLLAKQVPAREKVNLLAKQLPAWRAG</sequence>
<name>A0A2N5ULT0_9BASI</name>
<evidence type="ECO:0000256" key="2">
    <source>
        <dbReference type="ARBA" id="ARBA00022737"/>
    </source>
</evidence>
<gene>
    <name evidence="5" type="ORF">PCASD_11544</name>
</gene>
<dbReference type="InterPro" id="IPR015943">
    <property type="entry name" value="WD40/YVTN_repeat-like_dom_sf"/>
</dbReference>
<keyword evidence="2" id="KW-0677">Repeat</keyword>
<evidence type="ECO:0000256" key="3">
    <source>
        <dbReference type="PROSITE-ProRule" id="PRU00221"/>
    </source>
</evidence>
<evidence type="ECO:0000313" key="6">
    <source>
        <dbReference type="Proteomes" id="UP000235392"/>
    </source>
</evidence>
<feature type="region of interest" description="Disordered" evidence="4">
    <location>
        <begin position="142"/>
        <end position="163"/>
    </location>
</feature>
<protein>
    <submittedName>
        <fullName evidence="5">Uncharacterized protein</fullName>
    </submittedName>
</protein>
<dbReference type="SUPFAM" id="SSF50978">
    <property type="entry name" value="WD40 repeat-like"/>
    <property type="match status" value="1"/>
</dbReference>
<dbReference type="AlphaFoldDB" id="A0A2N5ULT0"/>
<dbReference type="SMART" id="SM00320">
    <property type="entry name" value="WD40"/>
    <property type="match status" value="3"/>
</dbReference>
<dbReference type="PANTHER" id="PTHR19848">
    <property type="entry name" value="WD40 REPEAT PROTEIN"/>
    <property type="match status" value="1"/>
</dbReference>
<dbReference type="Gene3D" id="2.130.10.10">
    <property type="entry name" value="YVTN repeat-like/Quinoprotein amine dehydrogenase"/>
    <property type="match status" value="2"/>
</dbReference>
<dbReference type="PANTHER" id="PTHR19848:SF8">
    <property type="entry name" value="F-BOX AND WD REPEAT DOMAIN CONTAINING 7"/>
    <property type="match status" value="1"/>
</dbReference>
<feature type="repeat" description="WD" evidence="3">
    <location>
        <begin position="81"/>
        <end position="116"/>
    </location>
</feature>
<evidence type="ECO:0000256" key="4">
    <source>
        <dbReference type="SAM" id="MobiDB-lite"/>
    </source>
</evidence>
<keyword evidence="1 3" id="KW-0853">WD repeat</keyword>
<dbReference type="PROSITE" id="PS50294">
    <property type="entry name" value="WD_REPEATS_REGION"/>
    <property type="match status" value="1"/>
</dbReference>
<organism evidence="5 6">
    <name type="scientific">Puccinia coronata f. sp. avenae</name>
    <dbReference type="NCBI Taxonomy" id="200324"/>
    <lineage>
        <taxon>Eukaryota</taxon>
        <taxon>Fungi</taxon>
        <taxon>Dikarya</taxon>
        <taxon>Basidiomycota</taxon>
        <taxon>Pucciniomycotina</taxon>
        <taxon>Pucciniomycetes</taxon>
        <taxon>Pucciniales</taxon>
        <taxon>Pucciniaceae</taxon>
        <taxon>Puccinia</taxon>
    </lineage>
</organism>
<feature type="compositionally biased region" description="Low complexity" evidence="4">
    <location>
        <begin position="143"/>
        <end position="163"/>
    </location>
</feature>
<dbReference type="InterPro" id="IPR019775">
    <property type="entry name" value="WD40_repeat_CS"/>
</dbReference>
<accession>A0A2N5ULT0</accession>
<dbReference type="Proteomes" id="UP000235392">
    <property type="component" value="Unassembled WGS sequence"/>
</dbReference>
<reference evidence="5 6" key="1">
    <citation type="submission" date="2017-11" db="EMBL/GenBank/DDBJ databases">
        <title>De novo assembly and phasing of dikaryotic genomes from two isolates of Puccinia coronata f. sp. avenae, the causal agent of oat crown rust.</title>
        <authorList>
            <person name="Miller M.E."/>
            <person name="Zhang Y."/>
            <person name="Omidvar V."/>
            <person name="Sperschneider J."/>
            <person name="Schwessinger B."/>
            <person name="Raley C."/>
            <person name="Palmer J.M."/>
            <person name="Garnica D."/>
            <person name="Upadhyaya N."/>
            <person name="Rathjen J."/>
            <person name="Taylor J.M."/>
            <person name="Park R.F."/>
            <person name="Dodds P.N."/>
            <person name="Hirsch C.D."/>
            <person name="Kianian S.F."/>
            <person name="Figueroa M."/>
        </authorList>
    </citation>
    <scope>NUCLEOTIDE SEQUENCE [LARGE SCALE GENOMIC DNA]</scope>
    <source>
        <strain evidence="5">12SD80</strain>
    </source>
</reference>
<dbReference type="EMBL" id="PGCI01000124">
    <property type="protein sequence ID" value="PLW38730.1"/>
    <property type="molecule type" value="Genomic_DNA"/>
</dbReference>
<dbReference type="PROSITE" id="PS50082">
    <property type="entry name" value="WD_REPEATS_2"/>
    <property type="match status" value="1"/>
</dbReference>
<dbReference type="InterPro" id="IPR001680">
    <property type="entry name" value="WD40_rpt"/>
</dbReference>
<dbReference type="PROSITE" id="PS00678">
    <property type="entry name" value="WD_REPEATS_1"/>
    <property type="match status" value="1"/>
</dbReference>
<comment type="caution">
    <text evidence="5">The sequence shown here is derived from an EMBL/GenBank/DDBJ whole genome shotgun (WGS) entry which is preliminary data.</text>
</comment>
<dbReference type="InterPro" id="IPR036322">
    <property type="entry name" value="WD40_repeat_dom_sf"/>
</dbReference>